<dbReference type="Gene3D" id="2.60.40.4070">
    <property type="match status" value="1"/>
</dbReference>
<gene>
    <name evidence="2" type="ORF">HZA61_13285</name>
</gene>
<feature type="domain" description="FlgD/Vpr Ig-like" evidence="1">
    <location>
        <begin position="11"/>
        <end position="73"/>
    </location>
</feature>
<proteinExistence type="predicted"/>
<protein>
    <recommendedName>
        <fullName evidence="1">FlgD/Vpr Ig-like domain-containing protein</fullName>
    </recommendedName>
</protein>
<accession>A0A933W9Y4</accession>
<dbReference type="Proteomes" id="UP000696931">
    <property type="component" value="Unassembled WGS sequence"/>
</dbReference>
<evidence type="ECO:0000259" key="1">
    <source>
        <dbReference type="Pfam" id="PF13860"/>
    </source>
</evidence>
<organism evidence="2 3">
    <name type="scientific">Eiseniibacteriota bacterium</name>
    <dbReference type="NCBI Taxonomy" id="2212470"/>
    <lineage>
        <taxon>Bacteria</taxon>
        <taxon>Candidatus Eiseniibacteriota</taxon>
    </lineage>
</organism>
<dbReference type="Pfam" id="PF13860">
    <property type="entry name" value="FlgD_ig"/>
    <property type="match status" value="1"/>
</dbReference>
<evidence type="ECO:0000313" key="2">
    <source>
        <dbReference type="EMBL" id="MBI5170456.1"/>
    </source>
</evidence>
<sequence length="85" mass="9031">MPGSGTAHVATLRFALPRASLVVAHVIDSAGQTVHTLCEAELEPGEHVCSWDGRDGAGRPFPAGTYTLRLEAAHRVLCARVVTLR</sequence>
<dbReference type="InterPro" id="IPR025965">
    <property type="entry name" value="FlgD/Vpr_Ig-like"/>
</dbReference>
<comment type="caution">
    <text evidence="2">The sequence shown here is derived from an EMBL/GenBank/DDBJ whole genome shotgun (WGS) entry which is preliminary data.</text>
</comment>
<dbReference type="AlphaFoldDB" id="A0A933W9Y4"/>
<reference evidence="2" key="1">
    <citation type="submission" date="2020-07" db="EMBL/GenBank/DDBJ databases">
        <title>Huge and variable diversity of episymbiotic CPR bacteria and DPANN archaea in groundwater ecosystems.</title>
        <authorList>
            <person name="He C.Y."/>
            <person name="Keren R."/>
            <person name="Whittaker M."/>
            <person name="Farag I.F."/>
            <person name="Doudna J."/>
            <person name="Cate J.H.D."/>
            <person name="Banfield J.F."/>
        </authorList>
    </citation>
    <scope>NUCLEOTIDE SEQUENCE</scope>
    <source>
        <strain evidence="2">NC_groundwater_1813_Pr3_B-0.1um_71_17</strain>
    </source>
</reference>
<evidence type="ECO:0000313" key="3">
    <source>
        <dbReference type="Proteomes" id="UP000696931"/>
    </source>
</evidence>
<name>A0A933W9Y4_UNCEI</name>
<dbReference type="EMBL" id="JACRIW010000093">
    <property type="protein sequence ID" value="MBI5170456.1"/>
    <property type="molecule type" value="Genomic_DNA"/>
</dbReference>